<dbReference type="EMBL" id="MVGT01001532">
    <property type="protein sequence ID" value="OVA11800.1"/>
    <property type="molecule type" value="Genomic_DNA"/>
</dbReference>
<dbReference type="InParanoid" id="A0A200QMT0"/>
<accession>A0A200QMT0</accession>
<dbReference type="OrthoDB" id="1845088at2759"/>
<sequence>MGEVLRLTRAAEVWQALATAFSSSCIPQELQLREDLQPLRRGSSTVVEHARKFCTGCEALSVIGRPVSEPEKVFLFLKGLGSDLNRLLQWFLPDHLCLLFMSWLSLLNCTNFCCDPFALHHQHGRALMFLNRLDLINGFLAFVVVMVVVTTIITLPVIKVIIFRV</sequence>
<evidence type="ECO:0000313" key="2">
    <source>
        <dbReference type="EMBL" id="OVA11800.1"/>
    </source>
</evidence>
<evidence type="ECO:0000313" key="3">
    <source>
        <dbReference type="Proteomes" id="UP000195402"/>
    </source>
</evidence>
<keyword evidence="3" id="KW-1185">Reference proteome</keyword>
<keyword evidence="1" id="KW-0472">Membrane</keyword>
<keyword evidence="1" id="KW-0812">Transmembrane</keyword>
<keyword evidence="1" id="KW-1133">Transmembrane helix</keyword>
<dbReference type="AlphaFoldDB" id="A0A200QMT0"/>
<dbReference type="STRING" id="56857.A0A200QMT0"/>
<reference evidence="2 3" key="1">
    <citation type="journal article" date="2017" name="Mol. Plant">
        <title>The Genome of Medicinal Plant Macleaya cordata Provides New Insights into Benzylisoquinoline Alkaloids Metabolism.</title>
        <authorList>
            <person name="Liu X."/>
            <person name="Liu Y."/>
            <person name="Huang P."/>
            <person name="Ma Y."/>
            <person name="Qing Z."/>
            <person name="Tang Q."/>
            <person name="Cao H."/>
            <person name="Cheng P."/>
            <person name="Zheng Y."/>
            <person name="Yuan Z."/>
            <person name="Zhou Y."/>
            <person name="Liu J."/>
            <person name="Tang Z."/>
            <person name="Zhuo Y."/>
            <person name="Zhang Y."/>
            <person name="Yu L."/>
            <person name="Huang J."/>
            <person name="Yang P."/>
            <person name="Peng Q."/>
            <person name="Zhang J."/>
            <person name="Jiang W."/>
            <person name="Zhang Z."/>
            <person name="Lin K."/>
            <person name="Ro D.K."/>
            <person name="Chen X."/>
            <person name="Xiong X."/>
            <person name="Shang Y."/>
            <person name="Huang S."/>
            <person name="Zeng J."/>
        </authorList>
    </citation>
    <scope>NUCLEOTIDE SEQUENCE [LARGE SCALE GENOMIC DNA]</scope>
    <source>
        <strain evidence="3">cv. BLH2017</strain>
        <tissue evidence="2">Root</tissue>
    </source>
</reference>
<dbReference type="PROSITE" id="PS51257">
    <property type="entry name" value="PROKAR_LIPOPROTEIN"/>
    <property type="match status" value="1"/>
</dbReference>
<dbReference type="Proteomes" id="UP000195402">
    <property type="component" value="Unassembled WGS sequence"/>
</dbReference>
<protein>
    <submittedName>
        <fullName evidence="2">Uncharacterized protein</fullName>
    </submittedName>
</protein>
<organism evidence="2 3">
    <name type="scientific">Macleaya cordata</name>
    <name type="common">Five-seeded plume-poppy</name>
    <name type="synonym">Bocconia cordata</name>
    <dbReference type="NCBI Taxonomy" id="56857"/>
    <lineage>
        <taxon>Eukaryota</taxon>
        <taxon>Viridiplantae</taxon>
        <taxon>Streptophyta</taxon>
        <taxon>Embryophyta</taxon>
        <taxon>Tracheophyta</taxon>
        <taxon>Spermatophyta</taxon>
        <taxon>Magnoliopsida</taxon>
        <taxon>Ranunculales</taxon>
        <taxon>Papaveraceae</taxon>
        <taxon>Papaveroideae</taxon>
        <taxon>Macleaya</taxon>
    </lineage>
</organism>
<gene>
    <name evidence="2" type="ORF">BVC80_8027g4</name>
</gene>
<evidence type="ECO:0000256" key="1">
    <source>
        <dbReference type="SAM" id="Phobius"/>
    </source>
</evidence>
<proteinExistence type="predicted"/>
<comment type="caution">
    <text evidence="2">The sequence shown here is derived from an EMBL/GenBank/DDBJ whole genome shotgun (WGS) entry which is preliminary data.</text>
</comment>
<name>A0A200QMT0_MACCD</name>
<feature type="transmembrane region" description="Helical" evidence="1">
    <location>
        <begin position="139"/>
        <end position="162"/>
    </location>
</feature>